<dbReference type="InterPro" id="IPR027417">
    <property type="entry name" value="P-loop_NTPase"/>
</dbReference>
<keyword evidence="1" id="KW-0175">Coiled coil</keyword>
<dbReference type="Proteomes" id="UP000053469">
    <property type="component" value="Unassembled WGS sequence"/>
</dbReference>
<evidence type="ECO:0008006" key="4">
    <source>
        <dbReference type="Google" id="ProtNLM"/>
    </source>
</evidence>
<dbReference type="PATRIC" id="fig|1641388.3.peg.47"/>
<accession>A0A101GZC3</accession>
<feature type="coiled-coil region" evidence="1">
    <location>
        <begin position="436"/>
        <end position="535"/>
    </location>
</feature>
<evidence type="ECO:0000313" key="2">
    <source>
        <dbReference type="EMBL" id="KUK67486.1"/>
    </source>
</evidence>
<dbReference type="EMBL" id="LGGI01000007">
    <property type="protein sequence ID" value="KUK67486.1"/>
    <property type="molecule type" value="Genomic_DNA"/>
</dbReference>
<evidence type="ECO:0000256" key="1">
    <source>
        <dbReference type="SAM" id="Coils"/>
    </source>
</evidence>
<organism evidence="2 3">
    <name type="scientific">candidate division WS6 bacterium 36_33</name>
    <dbReference type="NCBI Taxonomy" id="1641388"/>
    <lineage>
        <taxon>Bacteria</taxon>
        <taxon>Candidatus Dojkabacteria</taxon>
    </lineage>
</organism>
<gene>
    <name evidence="2" type="ORF">XD87_0097</name>
</gene>
<proteinExistence type="predicted"/>
<reference evidence="3" key="1">
    <citation type="journal article" date="2015" name="MBio">
        <title>Genome-Resolved Metagenomic Analysis Reveals Roles for Candidate Phyla and Other Microbial Community Members in Biogeochemical Transformations in Oil Reservoirs.</title>
        <authorList>
            <person name="Hu P."/>
            <person name="Tom L."/>
            <person name="Singh A."/>
            <person name="Thomas B.C."/>
            <person name="Baker B.J."/>
            <person name="Piceno Y.M."/>
            <person name="Andersen G.L."/>
            <person name="Banfield J.F."/>
        </authorList>
    </citation>
    <scope>NUCLEOTIDE SEQUENCE [LARGE SCALE GENOMIC DNA]</scope>
</reference>
<dbReference type="NCBIfam" id="NF045780">
    <property type="entry name" value="TrlF_fam_ATP"/>
    <property type="match status" value="1"/>
</dbReference>
<dbReference type="AlphaFoldDB" id="A0A101GZC3"/>
<dbReference type="SUPFAM" id="SSF52540">
    <property type="entry name" value="P-loop containing nucleoside triphosphate hydrolases"/>
    <property type="match status" value="1"/>
</dbReference>
<comment type="caution">
    <text evidence="2">The sequence shown here is derived from an EMBL/GenBank/DDBJ whole genome shotgun (WGS) entry which is preliminary data.</text>
</comment>
<dbReference type="InterPro" id="IPR054787">
    <property type="entry name" value="TrlF_ATPase"/>
</dbReference>
<name>A0A101GZC3_9BACT</name>
<protein>
    <recommendedName>
        <fullName evidence="4">ATPase involved in DNA repair</fullName>
    </recommendedName>
</protein>
<evidence type="ECO:0000313" key="3">
    <source>
        <dbReference type="Proteomes" id="UP000053469"/>
    </source>
</evidence>
<dbReference type="Gene3D" id="3.40.50.300">
    <property type="entry name" value="P-loop containing nucleotide triphosphate hydrolases"/>
    <property type="match status" value="2"/>
</dbReference>
<feature type="coiled-coil region" evidence="1">
    <location>
        <begin position="566"/>
        <end position="677"/>
    </location>
</feature>
<sequence length="935" mass="107938">MTNNFTDNQFLRGSEWRKWDLHVHTPGTKQKNLYHVDDDNKDVWDVFCEQLEASDVFAFGVTDYFSVDNYKKLTKNFNNLYPDSNKVFFPNIEFRINSKNKDGDFIQIHVIFSNESDVVDKIQDFLGRLPLLSTDDEDLTNKYCKEDDLDEIGFDKAIITLENLTKHLNDDFSHKQYVVCGLARGYGSIRPESGDGRGDEYAKEVDKKCQIFFGGSDDVDFFLNKVDGRSQYNLPPKAVFSGSDARSFDDLINKLGKTYEKKDKNGNVCERSEITWIKADLTFEGLRQIIYEPGDRVKIQKRKPDVKDDYSVIDKIVIKDEDNFPGEIAFNSNLCSIIGSRSSGKSALLSLLGYSVDSNVVTEAHKEIGLKDQYVQGHAWDEAPEVEVLWKDEAKTHPNTENNKKIIYIPQNYLFAGYQDASKISKLIMPVLFSQDKQEKRKRELLENYLRQAQQELDTKVNNLFTSLTELGGIEQEIKELGDLEEIRASIENLKEEENQLRKQSQVTEDNLKQYNEIVEKIKEKTQKIQVVENELPILKQYSGTLEISTTSLPEEISEESRKKINKKIEELVETTKRDIEEFLEKYTNDLEDDKKELKKQVENEEEKNQDLINKIKSAKELEKLLKQKNKLKEKLKKIGGCQKKKKRIAQNIEDIIDNLDTKIKDCENKVKNYAKDVDCKIDDDLTIKAEVIQEKEKTTNSYFGLNFHKTLDWKKKSTYWIDNKSEGKQFNYSAFVDSPKEIIRAVLNEDIATLQSFDRKQVIQRLCTLVSQVEYVAEFEGDRVGGQQPSTMTQGKKALFALKMIIGESTGTWPLLIDQPEDDLDSRSIYQEVVPFLREKKKERQIIMVSHDANLVVGADSEQVIVANRKGDDRPNKDNKTFNYKSGSLENLMPKDKSIAKKDVLKSQGIKEHVCEILEGGKEAFNKRRQKYNF</sequence>